<dbReference type="InterPro" id="IPR043135">
    <property type="entry name" value="Fur_C"/>
</dbReference>
<dbReference type="PANTHER" id="PTHR33202">
    <property type="entry name" value="ZINC UPTAKE REGULATION PROTEIN"/>
    <property type="match status" value="1"/>
</dbReference>
<keyword evidence="9" id="KW-1185">Reference proteome</keyword>
<dbReference type="Gene3D" id="1.10.10.10">
    <property type="entry name" value="Winged helix-like DNA-binding domain superfamily/Winged helix DNA-binding domain"/>
    <property type="match status" value="1"/>
</dbReference>
<evidence type="ECO:0000256" key="4">
    <source>
        <dbReference type="ARBA" id="ARBA00023015"/>
    </source>
</evidence>
<dbReference type="GO" id="GO:1900376">
    <property type="term" value="P:regulation of secondary metabolite biosynthetic process"/>
    <property type="evidence" value="ECO:0007669"/>
    <property type="project" value="TreeGrafter"/>
</dbReference>
<reference evidence="8 9" key="1">
    <citation type="submission" date="2009-01" db="EMBL/GenBank/DDBJ databases">
        <authorList>
            <person name="Fulton L."/>
            <person name="Clifton S."/>
            <person name="Fulton B."/>
            <person name="Xu J."/>
            <person name="Minx P."/>
            <person name="Pepin K.H."/>
            <person name="Johnson M."/>
            <person name="Bhonagiri V."/>
            <person name="Nash W.E."/>
            <person name="Mardis E.R."/>
            <person name="Wilson R.K."/>
        </authorList>
    </citation>
    <scope>NUCLEOTIDE SEQUENCE [LARGE SCALE GENOMIC DNA]</scope>
    <source>
        <strain evidence="8 9">DSM 5476</strain>
    </source>
</reference>
<dbReference type="AlphaFoldDB" id="C0EE04"/>
<evidence type="ECO:0000256" key="2">
    <source>
        <dbReference type="ARBA" id="ARBA00022491"/>
    </source>
</evidence>
<comment type="caution">
    <text evidence="8">The sequence shown here is derived from an EMBL/GenBank/DDBJ whole genome shotgun (WGS) entry which is preliminary data.</text>
</comment>
<feature type="binding site" evidence="7">
    <location>
        <position position="119"/>
    </location>
    <ligand>
        <name>Zn(2+)</name>
        <dbReference type="ChEBI" id="CHEBI:29105"/>
    </ligand>
</feature>
<keyword evidence="2" id="KW-0678">Repressor</keyword>
<dbReference type="Proteomes" id="UP000003340">
    <property type="component" value="Unassembled WGS sequence"/>
</dbReference>
<comment type="similarity">
    <text evidence="1">Belongs to the Fur family.</text>
</comment>
<keyword evidence="4" id="KW-0805">Transcription regulation</keyword>
<keyword evidence="6" id="KW-0804">Transcription</keyword>
<keyword evidence="3 7" id="KW-0862">Zinc</keyword>
<feature type="binding site" evidence="7">
    <location>
        <position position="82"/>
    </location>
    <ligand>
        <name>Zn(2+)</name>
        <dbReference type="ChEBI" id="CHEBI:29105"/>
    </ligand>
</feature>
<gene>
    <name evidence="8" type="ORF">CLOSTMETH_02083</name>
</gene>
<evidence type="ECO:0000256" key="1">
    <source>
        <dbReference type="ARBA" id="ARBA00007957"/>
    </source>
</evidence>
<evidence type="ECO:0000256" key="3">
    <source>
        <dbReference type="ARBA" id="ARBA00022833"/>
    </source>
</evidence>
<sequence length="134" mass="15741">MKYSKQRELILKTVRENRVHPTADYVYHFLKKDHPNLSLGTVYRNLNLLSENGDIRKICIPNARDRFDGRMDRHYHMVCQECAEVFDIELNCLSKLEEEISSRTDFTVHGYDVIITGVCHTCQHKLNESKKEVS</sequence>
<organism evidence="8 9">
    <name type="scientific">[Clostridium] methylpentosum DSM 5476</name>
    <dbReference type="NCBI Taxonomy" id="537013"/>
    <lineage>
        <taxon>Bacteria</taxon>
        <taxon>Bacillati</taxon>
        <taxon>Bacillota</taxon>
        <taxon>Clostridia</taxon>
        <taxon>Eubacteriales</taxon>
        <taxon>Oscillospiraceae</taxon>
        <taxon>Oscillospiraceae incertae sedis</taxon>
    </lineage>
</organism>
<dbReference type="Gene3D" id="3.30.1490.190">
    <property type="match status" value="1"/>
</dbReference>
<dbReference type="Pfam" id="PF01475">
    <property type="entry name" value="FUR"/>
    <property type="match status" value="1"/>
</dbReference>
<dbReference type="PANTHER" id="PTHR33202:SF7">
    <property type="entry name" value="FERRIC UPTAKE REGULATION PROTEIN"/>
    <property type="match status" value="1"/>
</dbReference>
<feature type="binding site" evidence="7">
    <location>
        <position position="79"/>
    </location>
    <ligand>
        <name>Zn(2+)</name>
        <dbReference type="ChEBI" id="CHEBI:29105"/>
    </ligand>
</feature>
<dbReference type="InterPro" id="IPR036390">
    <property type="entry name" value="WH_DNA-bd_sf"/>
</dbReference>
<accession>C0EE04</accession>
<evidence type="ECO:0000256" key="5">
    <source>
        <dbReference type="ARBA" id="ARBA00023125"/>
    </source>
</evidence>
<dbReference type="eggNOG" id="COG0735">
    <property type="taxonomic scope" value="Bacteria"/>
</dbReference>
<dbReference type="GO" id="GO:0045892">
    <property type="term" value="P:negative regulation of DNA-templated transcription"/>
    <property type="evidence" value="ECO:0007669"/>
    <property type="project" value="TreeGrafter"/>
</dbReference>
<dbReference type="GO" id="GO:0000976">
    <property type="term" value="F:transcription cis-regulatory region binding"/>
    <property type="evidence" value="ECO:0007669"/>
    <property type="project" value="TreeGrafter"/>
</dbReference>
<evidence type="ECO:0000256" key="7">
    <source>
        <dbReference type="PIRSR" id="PIRSR602481-1"/>
    </source>
</evidence>
<keyword evidence="7" id="KW-0479">Metal-binding</keyword>
<evidence type="ECO:0000313" key="9">
    <source>
        <dbReference type="Proteomes" id="UP000003340"/>
    </source>
</evidence>
<dbReference type="SUPFAM" id="SSF46785">
    <property type="entry name" value="Winged helix' DNA-binding domain"/>
    <property type="match status" value="1"/>
</dbReference>
<keyword evidence="5" id="KW-0238">DNA-binding</keyword>
<evidence type="ECO:0000313" key="8">
    <source>
        <dbReference type="EMBL" id="EEG30352.1"/>
    </source>
</evidence>
<dbReference type="GO" id="GO:0008270">
    <property type="term" value="F:zinc ion binding"/>
    <property type="evidence" value="ECO:0007669"/>
    <property type="project" value="TreeGrafter"/>
</dbReference>
<dbReference type="EMBL" id="ACEC01000066">
    <property type="protein sequence ID" value="EEG30352.1"/>
    <property type="molecule type" value="Genomic_DNA"/>
</dbReference>
<dbReference type="InterPro" id="IPR002481">
    <property type="entry name" value="FUR"/>
</dbReference>
<dbReference type="GO" id="GO:0003700">
    <property type="term" value="F:DNA-binding transcription factor activity"/>
    <property type="evidence" value="ECO:0007669"/>
    <property type="project" value="InterPro"/>
</dbReference>
<proteinExistence type="inferred from homology"/>
<dbReference type="InterPro" id="IPR036388">
    <property type="entry name" value="WH-like_DNA-bd_sf"/>
</dbReference>
<evidence type="ECO:0000256" key="6">
    <source>
        <dbReference type="ARBA" id="ARBA00023163"/>
    </source>
</evidence>
<dbReference type="CDD" id="cd07153">
    <property type="entry name" value="Fur_like"/>
    <property type="match status" value="1"/>
</dbReference>
<dbReference type="HOGENOM" id="CLU_096072_4_2_9"/>
<feature type="binding site" evidence="7">
    <location>
        <position position="122"/>
    </location>
    <ligand>
        <name>Zn(2+)</name>
        <dbReference type="ChEBI" id="CHEBI:29105"/>
    </ligand>
</feature>
<reference evidence="8 9" key="2">
    <citation type="submission" date="2009-02" db="EMBL/GenBank/DDBJ databases">
        <title>Draft genome sequence of Clostridium methylpentosum (DSM 5476).</title>
        <authorList>
            <person name="Sudarsanam P."/>
            <person name="Ley R."/>
            <person name="Guruge J."/>
            <person name="Turnbaugh P.J."/>
            <person name="Mahowald M."/>
            <person name="Liep D."/>
            <person name="Gordon J."/>
        </authorList>
    </citation>
    <scope>NUCLEOTIDE SEQUENCE [LARGE SCALE GENOMIC DNA]</scope>
    <source>
        <strain evidence="8 9">DSM 5476</strain>
    </source>
</reference>
<dbReference type="STRING" id="537013.CLOSTMETH_02083"/>
<comment type="cofactor">
    <cofactor evidence="7">
        <name>Zn(2+)</name>
        <dbReference type="ChEBI" id="CHEBI:29105"/>
    </cofactor>
    <text evidence="7">Binds 1 zinc ion per subunit.</text>
</comment>
<name>C0EE04_9FIRM</name>
<protein>
    <submittedName>
        <fullName evidence="8">Transcriptional regulator, Fur family</fullName>
    </submittedName>
</protein>